<proteinExistence type="predicted"/>
<keyword evidence="1" id="KW-0472">Membrane</keyword>
<dbReference type="AlphaFoldDB" id="A0A8B2P1P7"/>
<dbReference type="PROSITE" id="PS50887">
    <property type="entry name" value="GGDEF"/>
    <property type="match status" value="1"/>
</dbReference>
<evidence type="ECO:0008006" key="6">
    <source>
        <dbReference type="Google" id="ProtNLM"/>
    </source>
</evidence>
<dbReference type="PROSITE" id="PS50883">
    <property type="entry name" value="EAL"/>
    <property type="match status" value="1"/>
</dbReference>
<feature type="domain" description="EAL" evidence="2">
    <location>
        <begin position="406"/>
        <end position="655"/>
    </location>
</feature>
<evidence type="ECO:0000313" key="5">
    <source>
        <dbReference type="Proteomes" id="UP000249590"/>
    </source>
</evidence>
<dbReference type="InterPro" id="IPR043128">
    <property type="entry name" value="Rev_trsase/Diguanyl_cyclase"/>
</dbReference>
<comment type="caution">
    <text evidence="4">The sequence shown here is derived from an EMBL/GenBank/DDBJ whole genome shotgun (WGS) entry which is preliminary data.</text>
</comment>
<accession>A0A8B2P1P7</accession>
<dbReference type="InterPro" id="IPR000160">
    <property type="entry name" value="GGDEF_dom"/>
</dbReference>
<name>A0A8B2P1P7_9HYPH</name>
<keyword evidence="1" id="KW-0812">Transmembrane</keyword>
<evidence type="ECO:0000256" key="1">
    <source>
        <dbReference type="SAM" id="Phobius"/>
    </source>
</evidence>
<keyword evidence="1" id="KW-1133">Transmembrane helix</keyword>
<organism evidence="4 5">
    <name type="scientific">Acuticoccus sediminis</name>
    <dbReference type="NCBI Taxonomy" id="2184697"/>
    <lineage>
        <taxon>Bacteria</taxon>
        <taxon>Pseudomonadati</taxon>
        <taxon>Pseudomonadota</taxon>
        <taxon>Alphaproteobacteria</taxon>
        <taxon>Hyphomicrobiales</taxon>
        <taxon>Amorphaceae</taxon>
        <taxon>Acuticoccus</taxon>
    </lineage>
</organism>
<dbReference type="CDD" id="cd01949">
    <property type="entry name" value="GGDEF"/>
    <property type="match status" value="1"/>
</dbReference>
<evidence type="ECO:0000259" key="3">
    <source>
        <dbReference type="PROSITE" id="PS50887"/>
    </source>
</evidence>
<dbReference type="Proteomes" id="UP000249590">
    <property type="component" value="Unassembled WGS sequence"/>
</dbReference>
<reference evidence="4 5" key="1">
    <citation type="submission" date="2018-05" db="EMBL/GenBank/DDBJ databases">
        <title>Acuticoccus sediminis sp. nov., isolated from deep-sea sediment of Indian Ocean.</title>
        <authorList>
            <person name="Liu X."/>
            <person name="Lai Q."/>
            <person name="Du Y."/>
            <person name="Sun F."/>
            <person name="Zhang X."/>
            <person name="Wang S."/>
            <person name="Shao Z."/>
        </authorList>
    </citation>
    <scope>NUCLEOTIDE SEQUENCE [LARGE SCALE GENOMIC DNA]</scope>
    <source>
        <strain evidence="4 5">PTG4-2</strain>
    </source>
</reference>
<dbReference type="PANTHER" id="PTHR44757">
    <property type="entry name" value="DIGUANYLATE CYCLASE DGCP"/>
    <property type="match status" value="1"/>
</dbReference>
<dbReference type="SUPFAM" id="SSF141868">
    <property type="entry name" value="EAL domain-like"/>
    <property type="match status" value="1"/>
</dbReference>
<dbReference type="InterPro" id="IPR029787">
    <property type="entry name" value="Nucleotide_cyclase"/>
</dbReference>
<dbReference type="Pfam" id="PF00990">
    <property type="entry name" value="GGDEF"/>
    <property type="match status" value="1"/>
</dbReference>
<dbReference type="InterPro" id="IPR052155">
    <property type="entry name" value="Biofilm_reg_signaling"/>
</dbReference>
<dbReference type="Gene3D" id="3.20.20.450">
    <property type="entry name" value="EAL domain"/>
    <property type="match status" value="1"/>
</dbReference>
<evidence type="ECO:0000313" key="4">
    <source>
        <dbReference type="EMBL" id="RAI03884.1"/>
    </source>
</evidence>
<dbReference type="OrthoDB" id="9814202at2"/>
<gene>
    <name evidence="4" type="ORF">DLJ53_05280</name>
</gene>
<dbReference type="Gene3D" id="3.30.70.270">
    <property type="match status" value="1"/>
</dbReference>
<dbReference type="CDD" id="cd01948">
    <property type="entry name" value="EAL"/>
    <property type="match status" value="1"/>
</dbReference>
<dbReference type="SMART" id="SM00052">
    <property type="entry name" value="EAL"/>
    <property type="match status" value="1"/>
</dbReference>
<feature type="transmembrane region" description="Helical" evidence="1">
    <location>
        <begin position="17"/>
        <end position="37"/>
    </location>
</feature>
<feature type="domain" description="GGDEF" evidence="3">
    <location>
        <begin position="264"/>
        <end position="397"/>
    </location>
</feature>
<dbReference type="EMBL" id="QHHQ01000001">
    <property type="protein sequence ID" value="RAI03884.1"/>
    <property type="molecule type" value="Genomic_DNA"/>
</dbReference>
<keyword evidence="5" id="KW-1185">Reference proteome</keyword>
<evidence type="ECO:0000259" key="2">
    <source>
        <dbReference type="PROSITE" id="PS50883"/>
    </source>
</evidence>
<dbReference type="RefSeq" id="WP_111342934.1">
    <property type="nucleotide sequence ID" value="NZ_QHHQ01000001.1"/>
</dbReference>
<dbReference type="InterPro" id="IPR035919">
    <property type="entry name" value="EAL_sf"/>
</dbReference>
<dbReference type="SUPFAM" id="SSF55073">
    <property type="entry name" value="Nucleotide cyclase"/>
    <property type="match status" value="1"/>
</dbReference>
<sequence>MPVSGSSLRRERGFRKIFLLNIVAGLIIAVTFGAGAYKALVYLDRGLSELLTKGARRWVGPMSEAPFIDAVLAGGGAPARLSGRVVGSLRRHGVDEVRIFGPDGRLLWADADTRKRDPLTPAELAAVRADEWSMNVAPGADTGGDAGADTGAHTGADARHYAELMLPIRRGGRSVGALSLRLDITEARSSYLSTTIAAVAIFALLGTVGLLATGANAVLIARQRQDSDQIYHLAHHDPLTGVPNRNRFLAALDRAMLAITSRGGGIALHFVDLDGFKAVNDSLGHAAGDRLLRMVAARITDCMGENDIIARLGGDEFAIVQRDVETREDAVTLAVRMLDAARAIRDLDGVPVSMSLSIGIALAPEHATLSSELQKCADAAVYRAKSAGRDQMVVFEVGMDGELKTRNTLRVMLRHALETEAFELHYQPLHEAETNALLGFEALLRLQDGEGGYISPGKFIPIAEEMGLTPRIGQWVLNEACRTAANWPQKLSIAVNLSPQQFREDLVTVVESALALSGLAAERLELEITESLFIAEPQSVADQLHRLKALGVRVVMDDFGTGYSSLSYLWKFPFDKLKVDRSCFMSLAESESVGEVLRTISAMSGAMNLRVVAEGIETEMQRSFACQAGYDELQGFLCGRPMPREAAMQYILTANVASERPHEDLPAIRPAMLN</sequence>
<dbReference type="InterPro" id="IPR001633">
    <property type="entry name" value="EAL_dom"/>
</dbReference>
<dbReference type="NCBIfam" id="TIGR00254">
    <property type="entry name" value="GGDEF"/>
    <property type="match status" value="1"/>
</dbReference>
<protein>
    <recommendedName>
        <fullName evidence="6">Diguanylate cyclase (GGDEF) domain-containing protein</fullName>
    </recommendedName>
</protein>
<dbReference type="Pfam" id="PF00563">
    <property type="entry name" value="EAL"/>
    <property type="match status" value="1"/>
</dbReference>
<dbReference type="SMART" id="SM00267">
    <property type="entry name" value="GGDEF"/>
    <property type="match status" value="1"/>
</dbReference>
<dbReference type="PANTHER" id="PTHR44757:SF2">
    <property type="entry name" value="BIOFILM ARCHITECTURE MAINTENANCE PROTEIN MBAA"/>
    <property type="match status" value="1"/>
</dbReference>